<dbReference type="GO" id="GO:0005829">
    <property type="term" value="C:cytosol"/>
    <property type="evidence" value="ECO:0007669"/>
    <property type="project" value="TreeGrafter"/>
</dbReference>
<dbReference type="FunFam" id="3.20.20.140:FF:000005">
    <property type="entry name" value="TatD family hydrolase"/>
    <property type="match status" value="1"/>
</dbReference>
<accession>A0A221VXW7</accession>
<dbReference type="GO" id="GO:0016788">
    <property type="term" value="F:hydrolase activity, acting on ester bonds"/>
    <property type="evidence" value="ECO:0007669"/>
    <property type="project" value="InterPro"/>
</dbReference>
<dbReference type="Gene3D" id="3.20.20.140">
    <property type="entry name" value="Metal-dependent hydrolases"/>
    <property type="match status" value="1"/>
</dbReference>
<dbReference type="InterPro" id="IPR018228">
    <property type="entry name" value="DNase_TatD-rel_CS"/>
</dbReference>
<dbReference type="OrthoDB" id="9810005at2"/>
<dbReference type="GO" id="GO:0046872">
    <property type="term" value="F:metal ion binding"/>
    <property type="evidence" value="ECO:0007669"/>
    <property type="project" value="UniProtKB-KW"/>
</dbReference>
<dbReference type="RefSeq" id="WP_093940039.1">
    <property type="nucleotide sequence ID" value="NZ_CP022521.1"/>
</dbReference>
<organism evidence="3 4">
    <name type="scientific">Actinoalloteichus hoggarensis</name>
    <dbReference type="NCBI Taxonomy" id="1470176"/>
    <lineage>
        <taxon>Bacteria</taxon>
        <taxon>Bacillati</taxon>
        <taxon>Actinomycetota</taxon>
        <taxon>Actinomycetes</taxon>
        <taxon>Pseudonocardiales</taxon>
        <taxon>Pseudonocardiaceae</taxon>
        <taxon>Actinoalloteichus</taxon>
    </lineage>
</organism>
<sequence length="286" mass="31305">MSRKRDTTPPSVPEPLPVPTVDAHTHLDACGARTREDVAAILDRAEAVGIGRVITVADDLESARWVVAASEWDERVFGAVALHPTRTADFTDDQRQELATLAKAPRVVAVGETGLDYYWDHAPPAAQHEAFRWHIALAKDVGKALMIHDRDAHEDILRILAEEGAPETVVFHCFSGDADFARRCAEAGYLLSFAGTVTFRNAAYLREAAAAVPVEQLLVETDAPFLTPHPFRGRPNEPYCAAYTVRELARVRGLDEGELAGMLTANAERAFRLRSVNSTSPVVTDE</sequence>
<dbReference type="PIRSF" id="PIRSF005902">
    <property type="entry name" value="DNase_TatD"/>
    <property type="match status" value="1"/>
</dbReference>
<dbReference type="GO" id="GO:0004536">
    <property type="term" value="F:DNA nuclease activity"/>
    <property type="evidence" value="ECO:0007669"/>
    <property type="project" value="InterPro"/>
</dbReference>
<dbReference type="CDD" id="cd01310">
    <property type="entry name" value="TatD_DNAse"/>
    <property type="match status" value="1"/>
</dbReference>
<evidence type="ECO:0000256" key="1">
    <source>
        <dbReference type="ARBA" id="ARBA00022723"/>
    </source>
</evidence>
<proteinExistence type="predicted"/>
<keyword evidence="1" id="KW-0479">Metal-binding</keyword>
<dbReference type="NCBIfam" id="TIGR00010">
    <property type="entry name" value="YchF/TatD family DNA exonuclease"/>
    <property type="match status" value="1"/>
</dbReference>
<reference evidence="3 4" key="1">
    <citation type="submission" date="2017-07" db="EMBL/GenBank/DDBJ databases">
        <title>Complete genome sequence of Actinoalloteichus hoggarensis DSM 45943, type strain of Actinoalloteichus hoggarensis.</title>
        <authorList>
            <person name="Ruckert C."/>
            <person name="Nouioui I."/>
            <person name="Willmese J."/>
            <person name="van Wezel G."/>
            <person name="Klenk H.-P."/>
            <person name="Kalinowski J."/>
            <person name="Zotchev S.B."/>
        </authorList>
    </citation>
    <scope>NUCLEOTIDE SEQUENCE [LARGE SCALE GENOMIC DNA]</scope>
    <source>
        <strain evidence="3 4">DSM 45943</strain>
    </source>
</reference>
<dbReference type="PANTHER" id="PTHR46124">
    <property type="entry name" value="D-AMINOACYL-TRNA DEACYLASE"/>
    <property type="match status" value="1"/>
</dbReference>
<name>A0A221VXW7_9PSEU</name>
<dbReference type="PROSITE" id="PS01091">
    <property type="entry name" value="TATD_3"/>
    <property type="match status" value="1"/>
</dbReference>
<dbReference type="InterPro" id="IPR032466">
    <property type="entry name" value="Metal_Hydrolase"/>
</dbReference>
<protein>
    <submittedName>
        <fullName evidence="3">Putative deoxyribonuclease YcfH</fullName>
        <ecNumber evidence="3">3.1.21.-</ecNumber>
    </submittedName>
</protein>
<evidence type="ECO:0000313" key="3">
    <source>
        <dbReference type="EMBL" id="ASO18317.1"/>
    </source>
</evidence>
<dbReference type="SUPFAM" id="SSF51556">
    <property type="entry name" value="Metallo-dependent hydrolases"/>
    <property type="match status" value="1"/>
</dbReference>
<dbReference type="PANTHER" id="PTHR46124:SF2">
    <property type="entry name" value="D-AMINOACYL-TRNA DEACYLASE"/>
    <property type="match status" value="1"/>
</dbReference>
<dbReference type="InterPro" id="IPR001130">
    <property type="entry name" value="TatD-like"/>
</dbReference>
<gene>
    <name evidence="3" type="primary">ycfH</name>
    <name evidence="3" type="ORF">AHOG_03295</name>
</gene>
<dbReference type="Proteomes" id="UP000204221">
    <property type="component" value="Chromosome"/>
</dbReference>
<dbReference type="EMBL" id="CP022521">
    <property type="protein sequence ID" value="ASO18317.1"/>
    <property type="molecule type" value="Genomic_DNA"/>
</dbReference>
<dbReference type="KEGG" id="ahg:AHOG_03295"/>
<dbReference type="Pfam" id="PF01026">
    <property type="entry name" value="TatD_DNase"/>
    <property type="match status" value="1"/>
</dbReference>
<dbReference type="AlphaFoldDB" id="A0A221VXW7"/>
<evidence type="ECO:0000256" key="2">
    <source>
        <dbReference type="ARBA" id="ARBA00022801"/>
    </source>
</evidence>
<evidence type="ECO:0000313" key="4">
    <source>
        <dbReference type="Proteomes" id="UP000204221"/>
    </source>
</evidence>
<keyword evidence="4" id="KW-1185">Reference proteome</keyword>
<dbReference type="InterPro" id="IPR015991">
    <property type="entry name" value="TatD/YcfH-like"/>
</dbReference>
<dbReference type="EC" id="3.1.21.-" evidence="3"/>
<keyword evidence="2 3" id="KW-0378">Hydrolase</keyword>